<proteinExistence type="predicted"/>
<accession>A0ABP0MPD3</accession>
<sequence>MEPPEPLQEMASLHGTFSKVLAELEELHVAEVQQLQSQVWELQKRLGEGFGPRCESPVKAIQANPDSNPRRSEIVDSKECVQCFGWKPRGRSQQEHILDLCFADSIFGNQCFREEGG</sequence>
<dbReference type="EMBL" id="CAXAMN010018535">
    <property type="protein sequence ID" value="CAK9052562.1"/>
    <property type="molecule type" value="Genomic_DNA"/>
</dbReference>
<gene>
    <name evidence="1" type="ORF">CCMP2556_LOCUS26501</name>
</gene>
<organism evidence="1 2">
    <name type="scientific">Durusdinium trenchii</name>
    <dbReference type="NCBI Taxonomy" id="1381693"/>
    <lineage>
        <taxon>Eukaryota</taxon>
        <taxon>Sar</taxon>
        <taxon>Alveolata</taxon>
        <taxon>Dinophyceae</taxon>
        <taxon>Suessiales</taxon>
        <taxon>Symbiodiniaceae</taxon>
        <taxon>Durusdinium</taxon>
    </lineage>
</organism>
<evidence type="ECO:0000313" key="1">
    <source>
        <dbReference type="EMBL" id="CAK9052562.1"/>
    </source>
</evidence>
<comment type="caution">
    <text evidence="1">The sequence shown here is derived from an EMBL/GenBank/DDBJ whole genome shotgun (WGS) entry which is preliminary data.</text>
</comment>
<keyword evidence="2" id="KW-1185">Reference proteome</keyword>
<protein>
    <submittedName>
        <fullName evidence="1">Uncharacterized protein</fullName>
    </submittedName>
</protein>
<evidence type="ECO:0000313" key="2">
    <source>
        <dbReference type="Proteomes" id="UP001642484"/>
    </source>
</evidence>
<name>A0ABP0MPD3_9DINO</name>
<reference evidence="1 2" key="1">
    <citation type="submission" date="2024-02" db="EMBL/GenBank/DDBJ databases">
        <authorList>
            <person name="Chen Y."/>
            <person name="Shah S."/>
            <person name="Dougan E. K."/>
            <person name="Thang M."/>
            <person name="Chan C."/>
        </authorList>
    </citation>
    <scope>NUCLEOTIDE SEQUENCE [LARGE SCALE GENOMIC DNA]</scope>
</reference>
<dbReference type="Proteomes" id="UP001642484">
    <property type="component" value="Unassembled WGS sequence"/>
</dbReference>